<name>A0A1F4ZYN0_9BACT</name>
<dbReference type="AlphaFoldDB" id="A0A1F4ZYN0"/>
<reference evidence="1 2" key="1">
    <citation type="journal article" date="2016" name="Nat. Commun.">
        <title>Thousands of microbial genomes shed light on interconnected biogeochemical processes in an aquifer system.</title>
        <authorList>
            <person name="Anantharaman K."/>
            <person name="Brown C.T."/>
            <person name="Hug L.A."/>
            <person name="Sharon I."/>
            <person name="Castelle C.J."/>
            <person name="Probst A.J."/>
            <person name="Thomas B.C."/>
            <person name="Singh A."/>
            <person name="Wilkins M.J."/>
            <person name="Karaoz U."/>
            <person name="Brodie E.L."/>
            <person name="Williams K.H."/>
            <person name="Hubbard S.S."/>
            <person name="Banfield J.F."/>
        </authorList>
    </citation>
    <scope>NUCLEOTIDE SEQUENCE [LARGE SCALE GENOMIC DNA]</scope>
</reference>
<protein>
    <submittedName>
        <fullName evidence="1">Uncharacterized protein</fullName>
    </submittedName>
</protein>
<comment type="caution">
    <text evidence="1">The sequence shown here is derived from an EMBL/GenBank/DDBJ whole genome shotgun (WGS) entry which is preliminary data.</text>
</comment>
<organism evidence="1 2">
    <name type="scientific">Candidatus Amesbacteria bacterium RIFOXYB1_FULL_44_23</name>
    <dbReference type="NCBI Taxonomy" id="1797263"/>
    <lineage>
        <taxon>Bacteria</taxon>
        <taxon>Candidatus Amesiibacteriota</taxon>
    </lineage>
</organism>
<dbReference type="STRING" id="1797263.A2397_01200"/>
<gene>
    <name evidence="1" type="ORF">A2397_01200</name>
</gene>
<accession>A0A1F4ZYN0</accession>
<proteinExistence type="predicted"/>
<dbReference type="EMBL" id="MEXR01000003">
    <property type="protein sequence ID" value="OGD10577.1"/>
    <property type="molecule type" value="Genomic_DNA"/>
</dbReference>
<evidence type="ECO:0000313" key="2">
    <source>
        <dbReference type="Proteomes" id="UP000176424"/>
    </source>
</evidence>
<sequence length="74" mass="8298">MPDEEKDTGGGIDPRVQEAADRLRQAYADLEKAQDPLVKKAERENVMQELKRATATTLTVEFERLKGSKKPGKN</sequence>
<evidence type="ECO:0000313" key="1">
    <source>
        <dbReference type="EMBL" id="OGD10577.1"/>
    </source>
</evidence>
<dbReference type="Proteomes" id="UP000176424">
    <property type="component" value="Unassembled WGS sequence"/>
</dbReference>